<keyword evidence="5" id="KW-1185">Reference proteome</keyword>
<evidence type="ECO:0000313" key="5">
    <source>
        <dbReference type="Proteomes" id="UP000681340"/>
    </source>
</evidence>
<keyword evidence="1 4" id="KW-0378">Hydrolase</keyword>
<dbReference type="Gene3D" id="2.60.120.260">
    <property type="entry name" value="Galactose-binding domain-like"/>
    <property type="match status" value="1"/>
</dbReference>
<dbReference type="Pfam" id="PF02129">
    <property type="entry name" value="Peptidase_S15"/>
    <property type="match status" value="1"/>
</dbReference>
<dbReference type="GO" id="GO:0008239">
    <property type="term" value="F:dipeptidyl-peptidase activity"/>
    <property type="evidence" value="ECO:0007669"/>
    <property type="project" value="InterPro"/>
</dbReference>
<accession>A0A919SIU4</accession>
<dbReference type="EMBL" id="BOQL01000041">
    <property type="protein sequence ID" value="GIM72302.1"/>
    <property type="molecule type" value="Genomic_DNA"/>
</dbReference>
<feature type="region of interest" description="Disordered" evidence="2">
    <location>
        <begin position="272"/>
        <end position="291"/>
    </location>
</feature>
<dbReference type="Pfam" id="PF08530">
    <property type="entry name" value="PepX_C"/>
    <property type="match status" value="1"/>
</dbReference>
<name>A0A919SIU4_9ACTN</name>
<dbReference type="Gene3D" id="3.40.50.1820">
    <property type="entry name" value="alpha/beta hydrolase"/>
    <property type="match status" value="1"/>
</dbReference>
<reference evidence="4" key="1">
    <citation type="submission" date="2021-03" db="EMBL/GenBank/DDBJ databases">
        <title>Whole genome shotgun sequence of Actinoplanes auranticolor NBRC 12245.</title>
        <authorList>
            <person name="Komaki H."/>
            <person name="Tamura T."/>
        </authorList>
    </citation>
    <scope>NUCLEOTIDE SEQUENCE</scope>
    <source>
        <strain evidence="4">NBRC 12245</strain>
    </source>
</reference>
<dbReference type="InterPro" id="IPR029058">
    <property type="entry name" value="AB_hydrolase_fold"/>
</dbReference>
<evidence type="ECO:0000259" key="3">
    <source>
        <dbReference type="SMART" id="SM00939"/>
    </source>
</evidence>
<dbReference type="InterPro" id="IPR008979">
    <property type="entry name" value="Galactose-bd-like_sf"/>
</dbReference>
<dbReference type="SUPFAM" id="SSF53474">
    <property type="entry name" value="alpha/beta-Hydrolases"/>
    <property type="match status" value="1"/>
</dbReference>
<dbReference type="InterPro" id="IPR005674">
    <property type="entry name" value="CocE/Ser_esterase"/>
</dbReference>
<dbReference type="NCBIfam" id="TIGR00976">
    <property type="entry name" value="CocE_NonD"/>
    <property type="match status" value="1"/>
</dbReference>
<evidence type="ECO:0000256" key="1">
    <source>
        <dbReference type="ARBA" id="ARBA00022801"/>
    </source>
</evidence>
<dbReference type="SUPFAM" id="SSF49785">
    <property type="entry name" value="Galactose-binding domain-like"/>
    <property type="match status" value="1"/>
</dbReference>
<dbReference type="SMART" id="SM00939">
    <property type="entry name" value="PepX_C"/>
    <property type="match status" value="1"/>
</dbReference>
<protein>
    <submittedName>
        <fullName evidence="4">Hydrolase</fullName>
    </submittedName>
</protein>
<feature type="region of interest" description="Disordered" evidence="2">
    <location>
        <begin position="438"/>
        <end position="476"/>
    </location>
</feature>
<dbReference type="Gene3D" id="1.10.3020.10">
    <property type="entry name" value="alpha-amino acid ester hydrolase ( Helical cap domain)"/>
    <property type="match status" value="1"/>
</dbReference>
<comment type="caution">
    <text evidence="4">The sequence shown here is derived from an EMBL/GenBank/DDBJ whole genome shotgun (WGS) entry which is preliminary data.</text>
</comment>
<proteinExistence type="predicted"/>
<dbReference type="AlphaFoldDB" id="A0A919SIU4"/>
<sequence length="476" mass="52583">MILQSTRGTGGDFHLWRHEAADGQATVDWLRKQEWFPGAFATIGPSQFSYAQWSLGLDPPPEWRAAVMQVAVHDFYDGMYPDQHCAFNLELALIAGVTFFHQGAGTGRYLRALLRLVRHLKHAVRGVPLLDSYRRALGGRRQEFEEWITHPYQDDLFWAGADAGPAADRMTVPVSLVSGRHDLALDQTLRQYARLRRAGQEPTLMIGPWTHTSLFEQGRSEVFADALEHLRVHLRGEGERGTRIRVHVNDAWRELNAWPPPSTPIRYHLRPDGELGELGEPGDGSTSLGYDPADPTPAFAGRLQSRTAGARDNKTLEARADVRTFTTAPLTTAREIIGTPTAELYASGSTGHFDLFVRLCDVHPDGRPVNVCDGFTRLTPDHVDADRVTVPMGAAGHRFEPGHRIRLQVSGGAHPRFTRNYGTGEPLATATELVATRTTVHHDPDHPPAARGGTWRHRAGPPLGPAQAEVRQASTA</sequence>
<dbReference type="InterPro" id="IPR013736">
    <property type="entry name" value="Xaa-Pro_dipept_C"/>
</dbReference>
<evidence type="ECO:0000313" key="4">
    <source>
        <dbReference type="EMBL" id="GIM72302.1"/>
    </source>
</evidence>
<dbReference type="InterPro" id="IPR000383">
    <property type="entry name" value="Xaa-Pro-like_dom"/>
</dbReference>
<dbReference type="Proteomes" id="UP000681340">
    <property type="component" value="Unassembled WGS sequence"/>
</dbReference>
<gene>
    <name evidence="4" type="ORF">Aau02nite_50300</name>
</gene>
<organism evidence="4 5">
    <name type="scientific">Actinoplanes auranticolor</name>
    <dbReference type="NCBI Taxonomy" id="47988"/>
    <lineage>
        <taxon>Bacteria</taxon>
        <taxon>Bacillati</taxon>
        <taxon>Actinomycetota</taxon>
        <taxon>Actinomycetes</taxon>
        <taxon>Micromonosporales</taxon>
        <taxon>Micromonosporaceae</taxon>
        <taxon>Actinoplanes</taxon>
    </lineage>
</organism>
<evidence type="ECO:0000256" key="2">
    <source>
        <dbReference type="SAM" id="MobiDB-lite"/>
    </source>
</evidence>
<feature type="domain" description="Xaa-Pro dipeptidyl-peptidase C-terminal" evidence="3">
    <location>
        <begin position="227"/>
        <end position="451"/>
    </location>
</feature>